<gene>
    <name evidence="1" type="ORF">J2N86_05130</name>
</gene>
<protein>
    <submittedName>
        <fullName evidence="1">Uncharacterized protein</fullName>
    </submittedName>
</protein>
<evidence type="ECO:0000313" key="2">
    <source>
        <dbReference type="Proteomes" id="UP001057474"/>
    </source>
</evidence>
<keyword evidence="2" id="KW-1185">Reference proteome</keyword>
<sequence>MNPGFLQSGRNAISPLLEWAEASNNFSQHLDLALQHTSQMAFQFGLKLLNSYLLSCSLEQLSPMKELIDMGLSVYPYHSEEFYRNYAEIDQLNCLSWVTSFSQDCMRQEPKSWCTIL</sequence>
<accession>A0ABY4YB15</accession>
<name>A0ABY4YB15_9GAMM</name>
<dbReference type="Proteomes" id="UP001057474">
    <property type="component" value="Chromosome"/>
</dbReference>
<organism evidence="1 2">
    <name type="scientific">Legionella lytica</name>
    <dbReference type="NCBI Taxonomy" id="96232"/>
    <lineage>
        <taxon>Bacteria</taxon>
        <taxon>Pseudomonadati</taxon>
        <taxon>Pseudomonadota</taxon>
        <taxon>Gammaproteobacteria</taxon>
        <taxon>Legionellales</taxon>
        <taxon>Legionellaceae</taxon>
        <taxon>Legionella</taxon>
    </lineage>
</organism>
<evidence type="ECO:0000313" key="1">
    <source>
        <dbReference type="EMBL" id="USQ14689.1"/>
    </source>
</evidence>
<reference evidence="1" key="1">
    <citation type="submission" date="2021-03" db="EMBL/GenBank/DDBJ databases">
        <title>Legionella lytica PCM 2298.</title>
        <authorList>
            <person name="Koper P."/>
        </authorList>
    </citation>
    <scope>NUCLEOTIDE SEQUENCE</scope>
    <source>
        <strain evidence="1">PCM 2298</strain>
    </source>
</reference>
<dbReference type="RefSeq" id="WP_252581334.1">
    <property type="nucleotide sequence ID" value="NZ_CP071527.1"/>
</dbReference>
<dbReference type="EMBL" id="CP071527">
    <property type="protein sequence ID" value="USQ14689.1"/>
    <property type="molecule type" value="Genomic_DNA"/>
</dbReference>
<proteinExistence type="predicted"/>